<evidence type="ECO:0000256" key="5">
    <source>
        <dbReference type="ARBA" id="ARBA00012213"/>
    </source>
</evidence>
<evidence type="ECO:0000256" key="9">
    <source>
        <dbReference type="ARBA" id="ARBA00029596"/>
    </source>
</evidence>
<dbReference type="GO" id="GO:0008948">
    <property type="term" value="F:oxaloacetate decarboxylase activity"/>
    <property type="evidence" value="ECO:0007669"/>
    <property type="project" value="UniProtKB-EC"/>
</dbReference>
<evidence type="ECO:0000256" key="4">
    <source>
        <dbReference type="ARBA" id="ARBA00011233"/>
    </source>
</evidence>
<dbReference type="AlphaFoldDB" id="A0A161SK92"/>
<dbReference type="PANTHER" id="PTHR33254:SF4">
    <property type="entry name" value="4-HYDROXY-4-METHYL-2-OXOGLUTARATE ALDOLASE 3-RELATED"/>
    <property type="match status" value="1"/>
</dbReference>
<feature type="binding site" evidence="13">
    <location>
        <position position="107"/>
    </location>
    <ligand>
        <name>Mg(2+)</name>
        <dbReference type="ChEBI" id="CHEBI:18420"/>
    </ligand>
</feature>
<comment type="similarity">
    <text evidence="3">Belongs to the class II aldolase/RraA-like family.</text>
</comment>
<comment type="cofactor">
    <cofactor evidence="13">
        <name>Mg(2+)</name>
        <dbReference type="ChEBI" id="CHEBI:18420"/>
    </cofactor>
</comment>
<comment type="subunit">
    <text evidence="4">Homotrimer.</text>
</comment>
<evidence type="ECO:0000256" key="12">
    <source>
        <dbReference type="ARBA" id="ARBA00047973"/>
    </source>
</evidence>
<keyword evidence="13" id="KW-0460">Magnesium</keyword>
<evidence type="ECO:0000313" key="14">
    <source>
        <dbReference type="EMBL" id="KZE37833.1"/>
    </source>
</evidence>
<dbReference type="InterPro" id="IPR005493">
    <property type="entry name" value="RraA/RraA-like"/>
</dbReference>
<feature type="binding site" evidence="13">
    <location>
        <position position="106"/>
    </location>
    <ligand>
        <name>substrate</name>
    </ligand>
</feature>
<comment type="function">
    <text evidence="8">Catalyzes the aldol cleavage of 4-hydroxy-4-methyl-2-oxoglutarate (HMG) into 2 molecules of pyruvate. Also contains a secondary oxaloacetate (OAA) decarboxylase activity due to the common pyruvate enolate transition state formed following C-C bond cleavage in the retro-aldol and decarboxylation reactions.</text>
</comment>
<evidence type="ECO:0000256" key="7">
    <source>
        <dbReference type="ARBA" id="ARBA00016549"/>
    </source>
</evidence>
<evidence type="ECO:0000256" key="8">
    <source>
        <dbReference type="ARBA" id="ARBA00025046"/>
    </source>
</evidence>
<dbReference type="EMBL" id="LQNT01000010">
    <property type="protein sequence ID" value="KZE37833.1"/>
    <property type="molecule type" value="Genomic_DNA"/>
</dbReference>
<evidence type="ECO:0000256" key="3">
    <source>
        <dbReference type="ARBA" id="ARBA00008621"/>
    </source>
</evidence>
<dbReference type="Proteomes" id="UP000076490">
    <property type="component" value="Unassembled WGS sequence"/>
</dbReference>
<dbReference type="EC" id="4.1.1.112" evidence="6"/>
<keyword evidence="13" id="KW-0479">Metal-binding</keyword>
<dbReference type="PANTHER" id="PTHR33254">
    <property type="entry name" value="4-HYDROXY-4-METHYL-2-OXOGLUTARATE ALDOLASE 3-RELATED"/>
    <property type="match status" value="1"/>
</dbReference>
<evidence type="ECO:0000256" key="11">
    <source>
        <dbReference type="ARBA" id="ARBA00032305"/>
    </source>
</evidence>
<dbReference type="OrthoDB" id="9784786at2"/>
<dbReference type="Gene3D" id="3.50.30.40">
    <property type="entry name" value="Ribonuclease E inhibitor RraA/RraA-like"/>
    <property type="match status" value="1"/>
</dbReference>
<organism evidence="14 15">
    <name type="scientific">Bhargavaea cecembensis</name>
    <dbReference type="NCBI Taxonomy" id="394098"/>
    <lineage>
        <taxon>Bacteria</taxon>
        <taxon>Bacillati</taxon>
        <taxon>Bacillota</taxon>
        <taxon>Bacilli</taxon>
        <taxon>Bacillales</taxon>
        <taxon>Caryophanaceae</taxon>
        <taxon>Bhargavaea</taxon>
    </lineage>
</organism>
<reference evidence="14 15" key="1">
    <citation type="submission" date="2016-01" db="EMBL/GenBank/DDBJ databases">
        <title>Whole genome sequencing of Bhargavaea cecembensis T14.</title>
        <authorList>
            <person name="Hong K.W."/>
        </authorList>
    </citation>
    <scope>NUCLEOTIDE SEQUENCE [LARGE SCALE GENOMIC DNA]</scope>
    <source>
        <strain evidence="14 15">T14</strain>
    </source>
</reference>
<dbReference type="SUPFAM" id="SSF89562">
    <property type="entry name" value="RraA-like"/>
    <property type="match status" value="1"/>
</dbReference>
<dbReference type="InterPro" id="IPR036704">
    <property type="entry name" value="RraA/RraA-like_sf"/>
</dbReference>
<comment type="caution">
    <text evidence="14">The sequence shown here is derived from an EMBL/GenBank/DDBJ whole genome shotgun (WGS) entry which is preliminary data.</text>
</comment>
<accession>A0A161SK92</accession>
<proteinExistence type="inferred from homology"/>
<sequence>MTDELIARYTTIPTTAVSDATGGMNNMDPALKPLREEYRIAGRAVTVKLPGGDNPAMLRAMREASPGNVLVVDAKGDLTKAVAGDFVVGMMQTLGLAGLVVDGAIRDVRDIKALGFPVFVRGTTVAASNKTGAGEANVPVSCGGVTVRQGDLIIGDADGVTVVPREQEQEILKGALAKLEKDEAREREVAGNIDAVRRYLDKVANK</sequence>
<dbReference type="GO" id="GO:0046872">
    <property type="term" value="F:metal ion binding"/>
    <property type="evidence" value="ECO:0007669"/>
    <property type="project" value="UniProtKB-KW"/>
</dbReference>
<comment type="catalytic activity">
    <reaction evidence="12">
        <text>oxaloacetate + H(+) = pyruvate + CO2</text>
        <dbReference type="Rhea" id="RHEA:15641"/>
        <dbReference type="ChEBI" id="CHEBI:15361"/>
        <dbReference type="ChEBI" id="CHEBI:15378"/>
        <dbReference type="ChEBI" id="CHEBI:16452"/>
        <dbReference type="ChEBI" id="CHEBI:16526"/>
        <dbReference type="EC" id="4.1.1.112"/>
    </reaction>
</comment>
<evidence type="ECO:0000256" key="1">
    <source>
        <dbReference type="ARBA" id="ARBA00001342"/>
    </source>
</evidence>
<comment type="catalytic activity">
    <reaction evidence="1">
        <text>4-hydroxy-4-methyl-2-oxoglutarate = 2 pyruvate</text>
        <dbReference type="Rhea" id="RHEA:22748"/>
        <dbReference type="ChEBI" id="CHEBI:15361"/>
        <dbReference type="ChEBI" id="CHEBI:58276"/>
        <dbReference type="EC" id="4.1.3.17"/>
    </reaction>
</comment>
<dbReference type="GO" id="GO:0047443">
    <property type="term" value="F:4-hydroxy-4-methyl-2-oxoglutarate aldolase activity"/>
    <property type="evidence" value="ECO:0007669"/>
    <property type="project" value="UniProtKB-EC"/>
</dbReference>
<evidence type="ECO:0000256" key="13">
    <source>
        <dbReference type="PIRSR" id="PIRSR605493-1"/>
    </source>
</evidence>
<evidence type="ECO:0000313" key="15">
    <source>
        <dbReference type="Proteomes" id="UP000076490"/>
    </source>
</evidence>
<dbReference type="Pfam" id="PF03737">
    <property type="entry name" value="RraA-like"/>
    <property type="match status" value="1"/>
</dbReference>
<dbReference type="RefSeq" id="WP_063181604.1">
    <property type="nucleotide sequence ID" value="NZ_LQNT01000010.1"/>
</dbReference>
<feature type="binding site" evidence="13">
    <location>
        <begin position="84"/>
        <end position="87"/>
    </location>
    <ligand>
        <name>substrate</name>
    </ligand>
</feature>
<evidence type="ECO:0000256" key="6">
    <source>
        <dbReference type="ARBA" id="ARBA00012947"/>
    </source>
</evidence>
<evidence type="ECO:0000256" key="10">
    <source>
        <dbReference type="ARBA" id="ARBA00030169"/>
    </source>
</evidence>
<evidence type="ECO:0000256" key="2">
    <source>
        <dbReference type="ARBA" id="ARBA00001968"/>
    </source>
</evidence>
<name>A0A161SK92_9BACL</name>
<dbReference type="EC" id="4.1.3.17" evidence="5"/>
<dbReference type="CDD" id="cd16841">
    <property type="entry name" value="RraA_family"/>
    <property type="match status" value="1"/>
</dbReference>
<comment type="cofactor">
    <cofactor evidence="2">
        <name>a divalent metal cation</name>
        <dbReference type="ChEBI" id="CHEBI:60240"/>
    </cofactor>
</comment>
<protein>
    <recommendedName>
        <fullName evidence="7">Putative 4-hydroxy-4-methyl-2-oxoglutarate aldolase</fullName>
        <ecNumber evidence="6">4.1.1.112</ecNumber>
        <ecNumber evidence="5">4.1.3.17</ecNumber>
    </recommendedName>
    <alternativeName>
        <fullName evidence="11">Oxaloacetate decarboxylase</fullName>
    </alternativeName>
    <alternativeName>
        <fullName evidence="9">Regulator of ribonuclease activity homolog</fullName>
    </alternativeName>
    <alternativeName>
        <fullName evidence="10">RraA-like protein</fullName>
    </alternativeName>
</protein>
<gene>
    <name evidence="14" type="ORF">AV656_09920</name>
</gene>